<dbReference type="STRING" id="356305.SAMN05421841_2541"/>
<evidence type="ECO:0000313" key="2">
    <source>
        <dbReference type="EMBL" id="SEW39037.1"/>
    </source>
</evidence>
<feature type="domain" description="N-acetyltransferase" evidence="1">
    <location>
        <begin position="4"/>
        <end position="151"/>
    </location>
</feature>
<dbReference type="OrthoDB" id="9127144at2"/>
<dbReference type="SUPFAM" id="SSF55729">
    <property type="entry name" value="Acyl-CoA N-acyltransferases (Nat)"/>
    <property type="match status" value="1"/>
</dbReference>
<dbReference type="EMBL" id="FOIU01000002">
    <property type="protein sequence ID" value="SEW39037.1"/>
    <property type="molecule type" value="Genomic_DNA"/>
</dbReference>
<dbReference type="RefSeq" id="WP_089793129.1">
    <property type="nucleotide sequence ID" value="NZ_FOIU01000002.1"/>
</dbReference>
<evidence type="ECO:0000313" key="3">
    <source>
        <dbReference type="Proteomes" id="UP000199469"/>
    </source>
</evidence>
<dbReference type="InterPro" id="IPR000182">
    <property type="entry name" value="GNAT_dom"/>
</dbReference>
<organism evidence="2 3">
    <name type="scientific">Chryseobacterium wanjuense</name>
    <dbReference type="NCBI Taxonomy" id="356305"/>
    <lineage>
        <taxon>Bacteria</taxon>
        <taxon>Pseudomonadati</taxon>
        <taxon>Bacteroidota</taxon>
        <taxon>Flavobacteriia</taxon>
        <taxon>Flavobacteriales</taxon>
        <taxon>Weeksellaceae</taxon>
        <taxon>Chryseobacterium group</taxon>
        <taxon>Chryseobacterium</taxon>
    </lineage>
</organism>
<name>A0A1I0REJ5_9FLAO</name>
<sequence length="170" mass="20547">MEFLQIDSLEDYRIKEIFSSYSSTFPEDERRDWEEFIALFSNAKVKIISVLHESKNIGYLILWELSNYTFVEHFEVFAEYRNQKLGSYITNYLFENYPRIILEIEPDHLGDDAKRRYAFYQRNGFNLIDEMYVQPSYGKDKKSLDLWLLANYIPENLQDVKDEIYDVVYH</sequence>
<dbReference type="AlphaFoldDB" id="A0A1I0REJ5"/>
<dbReference type="PROSITE" id="PS51186">
    <property type="entry name" value="GNAT"/>
    <property type="match status" value="1"/>
</dbReference>
<dbReference type="Pfam" id="PF00583">
    <property type="entry name" value="Acetyltransf_1"/>
    <property type="match status" value="1"/>
</dbReference>
<dbReference type="InterPro" id="IPR016181">
    <property type="entry name" value="Acyl_CoA_acyltransferase"/>
</dbReference>
<keyword evidence="3" id="KW-1185">Reference proteome</keyword>
<dbReference type="GO" id="GO:0016747">
    <property type="term" value="F:acyltransferase activity, transferring groups other than amino-acyl groups"/>
    <property type="evidence" value="ECO:0007669"/>
    <property type="project" value="InterPro"/>
</dbReference>
<gene>
    <name evidence="2" type="ORF">SAMN05421841_2541</name>
</gene>
<dbReference type="Proteomes" id="UP000199469">
    <property type="component" value="Unassembled WGS sequence"/>
</dbReference>
<accession>A0A1I0REJ5</accession>
<proteinExistence type="predicted"/>
<evidence type="ECO:0000259" key="1">
    <source>
        <dbReference type="PROSITE" id="PS51186"/>
    </source>
</evidence>
<dbReference type="Gene3D" id="3.40.630.30">
    <property type="match status" value="1"/>
</dbReference>
<reference evidence="3" key="1">
    <citation type="submission" date="2016-10" db="EMBL/GenBank/DDBJ databases">
        <authorList>
            <person name="Varghese N."/>
            <person name="Submissions S."/>
        </authorList>
    </citation>
    <scope>NUCLEOTIDE SEQUENCE [LARGE SCALE GENOMIC DNA]</scope>
    <source>
        <strain evidence="3">DSM 17724</strain>
    </source>
</reference>
<protein>
    <recommendedName>
        <fullName evidence="1">N-acetyltransferase domain-containing protein</fullName>
    </recommendedName>
</protein>